<accession>A0A0S4LEE6</accession>
<reference evidence="2 3" key="1">
    <citation type="submission" date="2015-10" db="EMBL/GenBank/DDBJ databases">
        <authorList>
            <person name="Gilbert D.G."/>
        </authorList>
    </citation>
    <scope>NUCLEOTIDE SEQUENCE [LARGE SCALE GENOMIC DNA]</scope>
    <source>
        <strain evidence="2">COMA1</strain>
    </source>
</reference>
<dbReference type="AlphaFoldDB" id="A0A0S4LEE6"/>
<dbReference type="STRING" id="1742972.COMA1_20112"/>
<dbReference type="InterPro" id="IPR036291">
    <property type="entry name" value="NAD(P)-bd_dom_sf"/>
</dbReference>
<proteinExistence type="predicted"/>
<dbReference type="Pfam" id="PF01370">
    <property type="entry name" value="Epimerase"/>
    <property type="match status" value="1"/>
</dbReference>
<organism evidence="2 3">
    <name type="scientific">Candidatus Nitrospira nitrosa</name>
    <dbReference type="NCBI Taxonomy" id="1742972"/>
    <lineage>
        <taxon>Bacteria</taxon>
        <taxon>Pseudomonadati</taxon>
        <taxon>Nitrospirota</taxon>
        <taxon>Nitrospiria</taxon>
        <taxon>Nitrospirales</taxon>
        <taxon>Nitrospiraceae</taxon>
        <taxon>Nitrospira</taxon>
    </lineage>
</organism>
<evidence type="ECO:0000313" key="3">
    <source>
        <dbReference type="Proteomes" id="UP000199032"/>
    </source>
</evidence>
<dbReference type="OrthoDB" id="5565437at2"/>
<keyword evidence="3" id="KW-1185">Reference proteome</keyword>
<dbReference type="EMBL" id="CZQA01000008">
    <property type="protein sequence ID" value="CUS35082.1"/>
    <property type="molecule type" value="Genomic_DNA"/>
</dbReference>
<name>A0A0S4LEE6_9BACT</name>
<evidence type="ECO:0000313" key="2">
    <source>
        <dbReference type="EMBL" id="CUS35082.1"/>
    </source>
</evidence>
<dbReference type="PANTHER" id="PTHR12126">
    <property type="entry name" value="NADH-UBIQUINONE OXIDOREDUCTASE 39 KDA SUBUNIT-RELATED"/>
    <property type="match status" value="1"/>
</dbReference>
<sequence length="292" mass="32233">MDESSKIGVLGAQSFVGECAIRQLRESGRQIVAFSRSAHAGNAESTVTWLQLSPSVVASREVPSITEWVCVAPIWVLPEYFPLIGSSGARRVVALSSTSLLAKKASPDEDEQALVRGLQAGEQALRTWAEAHGVEWVILRPTLIYGFGRDKNVTEIACFAHRWGFFPLLGQADGLRQPVHVEDVAMACVSALTVPVAGNRAYNLSGGETLSYREMVCRIFAAIGKRPQAVTIPRWLFRLAVTVLRRLPRYRNWTAEMAERMNRDLVFDHGDAARDLAFSPRPFQLSRGDVPT</sequence>
<evidence type="ECO:0000259" key="1">
    <source>
        <dbReference type="Pfam" id="PF01370"/>
    </source>
</evidence>
<dbReference type="InterPro" id="IPR001509">
    <property type="entry name" value="Epimerase_deHydtase"/>
</dbReference>
<feature type="domain" description="NAD-dependent epimerase/dehydratase" evidence="1">
    <location>
        <begin position="86"/>
        <end position="204"/>
    </location>
</feature>
<dbReference type="RefSeq" id="WP_090747324.1">
    <property type="nucleotide sequence ID" value="NZ_CZQA01000008.1"/>
</dbReference>
<gene>
    <name evidence="2" type="ORF">COMA1_20112</name>
</gene>
<protein>
    <submittedName>
        <fullName evidence="2">NAD-dependent epimerase/dehydratase</fullName>
    </submittedName>
</protein>
<dbReference type="Proteomes" id="UP000199032">
    <property type="component" value="Unassembled WGS sequence"/>
</dbReference>
<dbReference type="Gene3D" id="3.40.50.720">
    <property type="entry name" value="NAD(P)-binding Rossmann-like Domain"/>
    <property type="match status" value="1"/>
</dbReference>
<dbReference type="SUPFAM" id="SSF51735">
    <property type="entry name" value="NAD(P)-binding Rossmann-fold domains"/>
    <property type="match status" value="1"/>
</dbReference>
<dbReference type="InterPro" id="IPR051207">
    <property type="entry name" value="ComplexI_NDUFA9_subunit"/>
</dbReference>
<dbReference type="GO" id="GO:0044877">
    <property type="term" value="F:protein-containing complex binding"/>
    <property type="evidence" value="ECO:0007669"/>
    <property type="project" value="TreeGrafter"/>
</dbReference>
<dbReference type="PANTHER" id="PTHR12126:SF11">
    <property type="entry name" value="NADH DEHYDROGENASE [UBIQUINONE] 1 ALPHA SUBCOMPLEX SUBUNIT 9, MITOCHONDRIAL"/>
    <property type="match status" value="1"/>
</dbReference>